<evidence type="ECO:0000259" key="5">
    <source>
        <dbReference type="PROSITE" id="PS01124"/>
    </source>
</evidence>
<protein>
    <recommendedName>
        <fullName evidence="5">HTH araC/xylS-type domain-containing protein</fullName>
    </recommendedName>
</protein>
<feature type="domain" description="HTH araC/xylS-type" evidence="5">
    <location>
        <begin position="400"/>
        <end position="503"/>
    </location>
</feature>
<dbReference type="SMART" id="SM00342">
    <property type="entry name" value="HTH_ARAC"/>
    <property type="match status" value="1"/>
</dbReference>
<keyword evidence="2" id="KW-0238">DNA-binding</keyword>
<dbReference type="InterPro" id="IPR018060">
    <property type="entry name" value="HTH_AraC"/>
</dbReference>
<feature type="transmembrane region" description="Helical" evidence="4">
    <location>
        <begin position="275"/>
        <end position="297"/>
    </location>
</feature>
<keyword evidence="7" id="KW-1185">Reference proteome</keyword>
<dbReference type="OrthoDB" id="5492415at2"/>
<dbReference type="SUPFAM" id="SSF46689">
    <property type="entry name" value="Homeodomain-like"/>
    <property type="match status" value="1"/>
</dbReference>
<sequence>MGHSKLLVLVCLLFAMFGYGTAFKINERSTSVSPISFQDSLKWADYYYNINRYQKAIDIYEKNLNGQPDLQKTRVLKKLALSKAALNIPEESVNYLEDYLMIDFNAAFIQHEGFDNIRDSPQFNLISQRYLPQLGFWPLVYLYVSIIGFYISIVILVNKNIDLQAKILVSAFVFINSIFILHISISLANYHFEYPHTYLMSILFSYLYGPLLYFYFKRITLSYVFKARDLLHLIPTVLLALYVIPVHILQTSDQKLKILLERASLGVDAPIDSELLILILTKAISLMIYGFFVRKLYLKSKKDQTLNSQSKNWQRNIYYIHFSYIIAYITFGLVIIVYSFTAAAIHVPNVCMAIMVLFVGFSASVRPNLVNGVFAYTHKFFDKYKKSGLTPSLSNELKENLIYLFAVEKIYRKNNINLDMVAQKLNTTRHNASQIINEHFDVSFHEFVNMYRITEAKQLLQEDTSQRLNIINIAYEVGYNNKVTFNKAFKKDTQLTPTEYQKNMIGV</sequence>
<dbReference type="RefSeq" id="WP_082433512.1">
    <property type="nucleotide sequence ID" value="NZ_LCTZ01000002.1"/>
</dbReference>
<dbReference type="GO" id="GO:0003700">
    <property type="term" value="F:DNA-binding transcription factor activity"/>
    <property type="evidence" value="ECO:0007669"/>
    <property type="project" value="InterPro"/>
</dbReference>
<dbReference type="PATRIC" id="fig|1547436.3.peg.3596"/>
<gene>
    <name evidence="6" type="ORF">AAY42_17445</name>
</gene>
<feature type="transmembrane region" description="Helical" evidence="4">
    <location>
        <begin position="198"/>
        <end position="216"/>
    </location>
</feature>
<name>A0A0Q0X1H7_9FLAO</name>
<dbReference type="InterPro" id="IPR018062">
    <property type="entry name" value="HTH_AraC-typ_CS"/>
</dbReference>
<comment type="caution">
    <text evidence="6">The sequence shown here is derived from an EMBL/GenBank/DDBJ whole genome shotgun (WGS) entry which is preliminary data.</text>
</comment>
<dbReference type="PROSITE" id="PS01124">
    <property type="entry name" value="HTH_ARAC_FAMILY_2"/>
    <property type="match status" value="1"/>
</dbReference>
<evidence type="ECO:0000313" key="6">
    <source>
        <dbReference type="EMBL" id="KQC31460.1"/>
    </source>
</evidence>
<keyword evidence="4" id="KW-1133">Transmembrane helix</keyword>
<feature type="transmembrane region" description="Helical" evidence="4">
    <location>
        <begin position="346"/>
        <end position="365"/>
    </location>
</feature>
<dbReference type="EMBL" id="LCTZ01000002">
    <property type="protein sequence ID" value="KQC31460.1"/>
    <property type="molecule type" value="Genomic_DNA"/>
</dbReference>
<evidence type="ECO:0000256" key="2">
    <source>
        <dbReference type="ARBA" id="ARBA00023125"/>
    </source>
</evidence>
<dbReference type="AlphaFoldDB" id="A0A0Q0X1H7"/>
<dbReference type="STRING" id="346185.AAY42_17445"/>
<evidence type="ECO:0000256" key="4">
    <source>
        <dbReference type="SAM" id="Phobius"/>
    </source>
</evidence>
<keyword evidence="3" id="KW-0804">Transcription</keyword>
<accession>A0A0Q0X1H7</accession>
<dbReference type="InterPro" id="IPR009057">
    <property type="entry name" value="Homeodomain-like_sf"/>
</dbReference>
<evidence type="ECO:0000256" key="1">
    <source>
        <dbReference type="ARBA" id="ARBA00023015"/>
    </source>
</evidence>
<dbReference type="Pfam" id="PF12833">
    <property type="entry name" value="HTH_18"/>
    <property type="match status" value="1"/>
</dbReference>
<dbReference type="SUPFAM" id="SSF48452">
    <property type="entry name" value="TPR-like"/>
    <property type="match status" value="1"/>
</dbReference>
<dbReference type="PANTHER" id="PTHR43280:SF29">
    <property type="entry name" value="ARAC-FAMILY TRANSCRIPTIONAL REGULATOR"/>
    <property type="match status" value="1"/>
</dbReference>
<keyword evidence="1" id="KW-0805">Transcription regulation</keyword>
<evidence type="ECO:0000256" key="3">
    <source>
        <dbReference type="ARBA" id="ARBA00023163"/>
    </source>
</evidence>
<feature type="transmembrane region" description="Helical" evidence="4">
    <location>
        <begin position="134"/>
        <end position="157"/>
    </location>
</feature>
<feature type="transmembrane region" description="Helical" evidence="4">
    <location>
        <begin position="318"/>
        <end position="340"/>
    </location>
</feature>
<feature type="transmembrane region" description="Helical" evidence="4">
    <location>
        <begin position="169"/>
        <end position="192"/>
    </location>
</feature>
<keyword evidence="4" id="KW-0812">Transmembrane</keyword>
<feature type="transmembrane region" description="Helical" evidence="4">
    <location>
        <begin position="230"/>
        <end position="249"/>
    </location>
</feature>
<dbReference type="PROSITE" id="PS00041">
    <property type="entry name" value="HTH_ARAC_FAMILY_1"/>
    <property type="match status" value="1"/>
</dbReference>
<proteinExistence type="predicted"/>
<dbReference type="PANTHER" id="PTHR43280">
    <property type="entry name" value="ARAC-FAMILY TRANSCRIPTIONAL REGULATOR"/>
    <property type="match status" value="1"/>
</dbReference>
<dbReference type="GO" id="GO:0043565">
    <property type="term" value="F:sequence-specific DNA binding"/>
    <property type="evidence" value="ECO:0007669"/>
    <property type="project" value="InterPro"/>
</dbReference>
<dbReference type="Proteomes" id="UP000050827">
    <property type="component" value="Unassembled WGS sequence"/>
</dbReference>
<organism evidence="6 7">
    <name type="scientific">Flagellimonas eckloniae</name>
    <dbReference type="NCBI Taxonomy" id="346185"/>
    <lineage>
        <taxon>Bacteria</taxon>
        <taxon>Pseudomonadati</taxon>
        <taxon>Bacteroidota</taxon>
        <taxon>Flavobacteriia</taxon>
        <taxon>Flavobacteriales</taxon>
        <taxon>Flavobacteriaceae</taxon>
        <taxon>Flagellimonas</taxon>
    </lineage>
</organism>
<reference evidence="6 7" key="1">
    <citation type="submission" date="2015-04" db="EMBL/GenBank/DDBJ databases">
        <title>Complete genome of flavobacterium.</title>
        <authorList>
            <person name="Kwon Y.M."/>
            <person name="Kim S.-J."/>
        </authorList>
    </citation>
    <scope>NUCLEOTIDE SEQUENCE [LARGE SCALE GENOMIC DNA]</scope>
    <source>
        <strain evidence="6 7">DK169</strain>
    </source>
</reference>
<keyword evidence="4" id="KW-0472">Membrane</keyword>
<dbReference type="InterPro" id="IPR011990">
    <property type="entry name" value="TPR-like_helical_dom_sf"/>
</dbReference>
<dbReference type="Gene3D" id="1.10.10.60">
    <property type="entry name" value="Homeodomain-like"/>
    <property type="match status" value="2"/>
</dbReference>
<evidence type="ECO:0000313" key="7">
    <source>
        <dbReference type="Proteomes" id="UP000050827"/>
    </source>
</evidence>